<dbReference type="PANTHER" id="PTHR13621:SF2">
    <property type="entry name" value="PROLINE-RICH PROTEIN PRCC"/>
    <property type="match status" value="1"/>
</dbReference>
<feature type="region of interest" description="Disordered" evidence="1">
    <location>
        <begin position="1"/>
        <end position="240"/>
    </location>
</feature>
<reference evidence="3" key="1">
    <citation type="submission" date="2025-08" db="UniProtKB">
        <authorList>
            <consortium name="RefSeq"/>
        </authorList>
    </citation>
    <scope>IDENTIFICATION</scope>
</reference>
<dbReference type="PANTHER" id="PTHR13621">
    <property type="entry name" value="PROLINE-RICH PROTEIN PRCC"/>
    <property type="match status" value="1"/>
</dbReference>
<evidence type="ECO:0000256" key="1">
    <source>
        <dbReference type="SAM" id="MobiDB-lite"/>
    </source>
</evidence>
<feature type="compositionally biased region" description="Pro residues" evidence="1">
    <location>
        <begin position="135"/>
        <end position="154"/>
    </location>
</feature>
<dbReference type="InterPro" id="IPR018800">
    <property type="entry name" value="PRCC"/>
</dbReference>
<organism evidence="2 3">
    <name type="scientific">Notechis scutatus</name>
    <name type="common">mainland tiger snake</name>
    <dbReference type="NCBI Taxonomy" id="8663"/>
    <lineage>
        <taxon>Eukaryota</taxon>
        <taxon>Metazoa</taxon>
        <taxon>Chordata</taxon>
        <taxon>Craniata</taxon>
        <taxon>Vertebrata</taxon>
        <taxon>Euteleostomi</taxon>
        <taxon>Lepidosauria</taxon>
        <taxon>Squamata</taxon>
        <taxon>Bifurcata</taxon>
        <taxon>Unidentata</taxon>
        <taxon>Episquamata</taxon>
        <taxon>Toxicofera</taxon>
        <taxon>Serpentes</taxon>
        <taxon>Colubroidea</taxon>
        <taxon>Elapidae</taxon>
        <taxon>Hydrophiinae</taxon>
        <taxon>Notechis</taxon>
    </lineage>
</organism>
<dbReference type="RefSeq" id="XP_026541768.1">
    <property type="nucleotide sequence ID" value="XM_026685983.1"/>
</dbReference>
<feature type="compositionally biased region" description="Low complexity" evidence="1">
    <location>
        <begin position="80"/>
        <end position="93"/>
    </location>
</feature>
<keyword evidence="2" id="KW-1185">Reference proteome</keyword>
<feature type="compositionally biased region" description="Acidic residues" evidence="1">
    <location>
        <begin position="9"/>
        <end position="27"/>
    </location>
</feature>
<sequence length="342" mass="36939">MSLVAYASSEEEREEEEEEEEEKEESEGAATGPRGLLSVLPAARPGPAPKRQPVRIPAPRLPEESDSEEEEEPAPKKPARPGGLSALLPQPRRGAPPPRRTDPAAPPSPSAIKAAAKSAARQVARQVAQEGEAEPPQPFFSLPPPPPLPPPGPPAVAVAAFPDDLPPGTEPDGQDGADAPLEFKTPPGARPAPPGWPPAPGPDFGSPYAGYYGGGYYPENDPGLGQPPEGSADAAPASFMDDEAFKRLQGKRNRGREEISFLEIRGDDQLSGVQQWLTKSLTEEQSMKSFSKKKGEQPTGQQRRKHQITYLIHQAKERELELKNSWAENKLSRRQTQAKYGF</sequence>
<feature type="compositionally biased region" description="Low complexity" evidence="1">
    <location>
        <begin position="110"/>
        <end position="128"/>
    </location>
</feature>
<protein>
    <submittedName>
        <fullName evidence="3">Proline-rich protein PRCC</fullName>
    </submittedName>
</protein>
<feature type="compositionally biased region" description="Pro residues" evidence="1">
    <location>
        <begin position="94"/>
        <end position="109"/>
    </location>
</feature>
<gene>
    <name evidence="3" type="primary">PRCC</name>
</gene>
<dbReference type="Proteomes" id="UP000504612">
    <property type="component" value="Unplaced"/>
</dbReference>
<dbReference type="AlphaFoldDB" id="A0A6J1VME9"/>
<accession>A0A6J1VME9</accession>
<evidence type="ECO:0000313" key="3">
    <source>
        <dbReference type="RefSeq" id="XP_026541768.1"/>
    </source>
</evidence>
<feature type="region of interest" description="Disordered" evidence="1">
    <location>
        <begin position="283"/>
        <end position="306"/>
    </location>
</feature>
<dbReference type="GO" id="GO:0005634">
    <property type="term" value="C:nucleus"/>
    <property type="evidence" value="ECO:0007669"/>
    <property type="project" value="TreeGrafter"/>
</dbReference>
<name>A0A6J1VME9_9SAUR</name>
<feature type="compositionally biased region" description="Pro residues" evidence="1">
    <location>
        <begin position="188"/>
        <end position="201"/>
    </location>
</feature>
<dbReference type="Pfam" id="PF10253">
    <property type="entry name" value="PRCC"/>
    <property type="match status" value="1"/>
</dbReference>
<dbReference type="GeneID" id="113424321"/>
<proteinExistence type="predicted"/>
<evidence type="ECO:0000313" key="2">
    <source>
        <dbReference type="Proteomes" id="UP000504612"/>
    </source>
</evidence>
<dbReference type="CTD" id="5546"/>
<dbReference type="KEGG" id="nss:113424321"/>